<dbReference type="UniPathway" id="UPA00275">
    <property type="reaction ID" value="UER00404"/>
</dbReference>
<evidence type="ECO:0000313" key="9">
    <source>
        <dbReference type="EMBL" id="CAB5047725.1"/>
    </source>
</evidence>
<dbReference type="PANTHER" id="PTHR21058:SF0">
    <property type="entry name" value="6,7-DIMETHYL-8-RIBITYLLUMAZINE SYNTHASE"/>
    <property type="match status" value="1"/>
</dbReference>
<dbReference type="CDD" id="cd09209">
    <property type="entry name" value="Lumazine_synthase-I"/>
    <property type="match status" value="1"/>
</dbReference>
<dbReference type="GO" id="GO:0009231">
    <property type="term" value="P:riboflavin biosynthetic process"/>
    <property type="evidence" value="ECO:0007669"/>
    <property type="project" value="UniProtKB-UniPathway"/>
</dbReference>
<dbReference type="NCBIfam" id="TIGR00114">
    <property type="entry name" value="lumazine-synth"/>
    <property type="match status" value="1"/>
</dbReference>
<comment type="pathway">
    <text evidence="1">Cofactor biosynthesis; riboflavin biosynthesis; riboflavin from 2-hydroxy-3-oxobutyl phosphate and 5-amino-6-(D-ribitylamino)uracil: step 1/2.</text>
</comment>
<dbReference type="SUPFAM" id="SSF52121">
    <property type="entry name" value="Lumazine synthase"/>
    <property type="match status" value="1"/>
</dbReference>
<evidence type="ECO:0000256" key="6">
    <source>
        <dbReference type="ARBA" id="ARBA00048785"/>
    </source>
</evidence>
<sequence length="167" mass="17535">MTRIQSSQTMPDSFDGSELSIGIVCARFNDHIVNELLAGALRGLKRCSVTTSNIEIVWVPGAFEVPLAAISLAASGNFDAIVTLGAVIRGDTSHFEFVAGECARGIQNAQLDTGVPVMFGVLTVENNQQAIDRSGPGLDNKGDEAAVGAVEMGLLINQIVATYPTLD</sequence>
<dbReference type="InterPro" id="IPR036467">
    <property type="entry name" value="LS/RS_sf"/>
</dbReference>
<dbReference type="EMBL" id="CAFBQJ010000067">
    <property type="protein sequence ID" value="CAB5047725.1"/>
    <property type="molecule type" value="Genomic_DNA"/>
</dbReference>
<dbReference type="EMBL" id="CAEZVL010000030">
    <property type="protein sequence ID" value="CAB4625188.1"/>
    <property type="molecule type" value="Genomic_DNA"/>
</dbReference>
<keyword evidence="5" id="KW-0808">Transferase</keyword>
<evidence type="ECO:0000256" key="2">
    <source>
        <dbReference type="ARBA" id="ARBA00007424"/>
    </source>
</evidence>
<evidence type="ECO:0000256" key="4">
    <source>
        <dbReference type="ARBA" id="ARBA00022619"/>
    </source>
</evidence>
<organism evidence="8">
    <name type="scientific">freshwater metagenome</name>
    <dbReference type="NCBI Taxonomy" id="449393"/>
    <lineage>
        <taxon>unclassified sequences</taxon>
        <taxon>metagenomes</taxon>
        <taxon>ecological metagenomes</taxon>
    </lineage>
</organism>
<evidence type="ECO:0000313" key="7">
    <source>
        <dbReference type="EMBL" id="CAB4541292.1"/>
    </source>
</evidence>
<comment type="catalytic activity">
    <reaction evidence="6">
        <text>(2S)-2-hydroxy-3-oxobutyl phosphate + 5-amino-6-(D-ribitylamino)uracil = 6,7-dimethyl-8-(1-D-ribityl)lumazine + phosphate + 2 H2O + H(+)</text>
        <dbReference type="Rhea" id="RHEA:26152"/>
        <dbReference type="ChEBI" id="CHEBI:15377"/>
        <dbReference type="ChEBI" id="CHEBI:15378"/>
        <dbReference type="ChEBI" id="CHEBI:15934"/>
        <dbReference type="ChEBI" id="CHEBI:43474"/>
        <dbReference type="ChEBI" id="CHEBI:58201"/>
        <dbReference type="ChEBI" id="CHEBI:58830"/>
        <dbReference type="EC" id="2.5.1.78"/>
    </reaction>
</comment>
<dbReference type="EMBL" id="CAEZSL010000058">
    <property type="protein sequence ID" value="CAB4541292.1"/>
    <property type="molecule type" value="Genomic_DNA"/>
</dbReference>
<dbReference type="AlphaFoldDB" id="A0A6J6ILC9"/>
<dbReference type="Pfam" id="PF00885">
    <property type="entry name" value="DMRL_synthase"/>
    <property type="match status" value="1"/>
</dbReference>
<dbReference type="InterPro" id="IPR002180">
    <property type="entry name" value="LS/RS"/>
</dbReference>
<evidence type="ECO:0000256" key="3">
    <source>
        <dbReference type="ARBA" id="ARBA00012664"/>
    </source>
</evidence>
<dbReference type="HAMAP" id="MF_00178">
    <property type="entry name" value="Lumazine_synth"/>
    <property type="match status" value="1"/>
</dbReference>
<dbReference type="GO" id="GO:0005829">
    <property type="term" value="C:cytosol"/>
    <property type="evidence" value="ECO:0007669"/>
    <property type="project" value="TreeGrafter"/>
</dbReference>
<dbReference type="GO" id="GO:0000906">
    <property type="term" value="F:6,7-dimethyl-8-ribityllumazine synthase activity"/>
    <property type="evidence" value="ECO:0007669"/>
    <property type="project" value="UniProtKB-EC"/>
</dbReference>
<accession>A0A6J6ILC9</accession>
<name>A0A6J6ILC9_9ZZZZ</name>
<keyword evidence="4" id="KW-0686">Riboflavin biosynthesis</keyword>
<proteinExistence type="inferred from homology"/>
<dbReference type="InterPro" id="IPR034964">
    <property type="entry name" value="LS"/>
</dbReference>
<protein>
    <recommendedName>
        <fullName evidence="3">6,7-dimethyl-8-ribityllumazine synthase</fullName>
        <ecNumber evidence="3">2.5.1.78</ecNumber>
    </recommendedName>
</protein>
<evidence type="ECO:0000313" key="8">
    <source>
        <dbReference type="EMBL" id="CAB4625188.1"/>
    </source>
</evidence>
<evidence type="ECO:0000256" key="5">
    <source>
        <dbReference type="ARBA" id="ARBA00022679"/>
    </source>
</evidence>
<dbReference type="GO" id="GO:0009349">
    <property type="term" value="C:riboflavin synthase complex"/>
    <property type="evidence" value="ECO:0007669"/>
    <property type="project" value="InterPro"/>
</dbReference>
<comment type="similarity">
    <text evidence="2">Belongs to the DMRL synthase family.</text>
</comment>
<dbReference type="PANTHER" id="PTHR21058">
    <property type="entry name" value="6,7-DIMETHYL-8-RIBITYLLUMAZINE SYNTHASE DMRL SYNTHASE LUMAZINE SYNTHASE"/>
    <property type="match status" value="1"/>
</dbReference>
<dbReference type="EC" id="2.5.1.78" evidence="3"/>
<reference evidence="8" key="1">
    <citation type="submission" date="2020-05" db="EMBL/GenBank/DDBJ databases">
        <authorList>
            <person name="Chiriac C."/>
            <person name="Salcher M."/>
            <person name="Ghai R."/>
            <person name="Kavagutti S V."/>
        </authorList>
    </citation>
    <scope>NUCLEOTIDE SEQUENCE</scope>
</reference>
<evidence type="ECO:0000256" key="1">
    <source>
        <dbReference type="ARBA" id="ARBA00004917"/>
    </source>
</evidence>
<gene>
    <name evidence="7" type="ORF">UFOPK1421_00660</name>
    <name evidence="8" type="ORF">UFOPK1960_00334</name>
    <name evidence="9" type="ORF">UFOPK4275_00505</name>
</gene>
<dbReference type="Gene3D" id="3.40.50.960">
    <property type="entry name" value="Lumazine/riboflavin synthase"/>
    <property type="match status" value="1"/>
</dbReference>